<comment type="caution">
    <text evidence="1">The sequence shown here is derived from an EMBL/GenBank/DDBJ whole genome shotgun (WGS) entry which is preliminary data.</text>
</comment>
<protein>
    <submittedName>
        <fullName evidence="1">Uncharacterized protein</fullName>
    </submittedName>
</protein>
<accession>A0A2M7QAE0</accession>
<feature type="non-terminal residue" evidence="1">
    <location>
        <position position="1"/>
    </location>
</feature>
<reference evidence="2" key="1">
    <citation type="submission" date="2017-09" db="EMBL/GenBank/DDBJ databases">
        <title>Depth-based differentiation of microbial function through sediment-hosted aquifers and enrichment of novel symbionts in the deep terrestrial subsurface.</title>
        <authorList>
            <person name="Probst A.J."/>
            <person name="Ladd B."/>
            <person name="Jarett J.K."/>
            <person name="Geller-Mcgrath D.E."/>
            <person name="Sieber C.M.K."/>
            <person name="Emerson J.B."/>
            <person name="Anantharaman K."/>
            <person name="Thomas B.C."/>
            <person name="Malmstrom R."/>
            <person name="Stieglmeier M."/>
            <person name="Klingl A."/>
            <person name="Woyke T."/>
            <person name="Ryan C.M."/>
            <person name="Banfield J.F."/>
        </authorList>
    </citation>
    <scope>NUCLEOTIDE SEQUENCE [LARGE SCALE GENOMIC DNA]</scope>
</reference>
<evidence type="ECO:0000313" key="2">
    <source>
        <dbReference type="Proteomes" id="UP000230973"/>
    </source>
</evidence>
<proteinExistence type="predicted"/>
<name>A0A2M7QAE0_9BACT</name>
<sequence length="216" mass="23861">HQSNNMTETFKTEPETKEIAVVKTQATKALTAAQELEIKSPEQMTLATILLSKMKTVAKMIKERKETITRPLMEALNSSRDLFKPIEANLADAERVVKGKMLDYQQVIDAENEKKRLALAKKVETGYMKPETAVAKMEKIEDAPTTVQGSVGAITFRNVKKVRLAELGTLGGADLEYLAKTGLIEWSSSARMEALKGMKVPGAEVYEEKVVASRST</sequence>
<dbReference type="EMBL" id="PFLC01000049">
    <property type="protein sequence ID" value="PIY62193.1"/>
    <property type="molecule type" value="Genomic_DNA"/>
</dbReference>
<organism evidence="1 2">
    <name type="scientific">Candidatus Uhrbacteria bacterium CG_4_10_14_0_8_um_filter_58_22</name>
    <dbReference type="NCBI Taxonomy" id="1975029"/>
    <lineage>
        <taxon>Bacteria</taxon>
        <taxon>Candidatus Uhriibacteriota</taxon>
    </lineage>
</organism>
<gene>
    <name evidence="1" type="ORF">COY93_03595</name>
</gene>
<evidence type="ECO:0000313" key="1">
    <source>
        <dbReference type="EMBL" id="PIY62193.1"/>
    </source>
</evidence>
<dbReference type="Proteomes" id="UP000230973">
    <property type="component" value="Unassembled WGS sequence"/>
</dbReference>
<dbReference type="AlphaFoldDB" id="A0A2M7QAE0"/>